<dbReference type="EMBL" id="MN739779">
    <property type="protein sequence ID" value="QHT26120.1"/>
    <property type="molecule type" value="Genomic_DNA"/>
</dbReference>
<reference evidence="2" key="1">
    <citation type="journal article" date="2020" name="Nature">
        <title>Giant virus diversity and host interactions through global metagenomics.</title>
        <authorList>
            <person name="Schulz F."/>
            <person name="Roux S."/>
            <person name="Paez-Espino D."/>
            <person name="Jungbluth S."/>
            <person name="Walsh D.A."/>
            <person name="Denef V.J."/>
            <person name="McMahon K.D."/>
            <person name="Konstantinidis K.T."/>
            <person name="Eloe-Fadrosh E.A."/>
            <person name="Kyrpides N.C."/>
            <person name="Woyke T."/>
        </authorList>
    </citation>
    <scope>NUCLEOTIDE SEQUENCE</scope>
    <source>
        <strain evidence="2">GVMAG-M-3300023179-27</strain>
    </source>
</reference>
<name>A0A6C0ECA9_9ZZZZ</name>
<sequence length="231" mass="26872">MADLREAFVPLSLKLIKEPRQFSAKEKIWKKYWHSDGYYMNKIKSAEYLKNPNYEPIDDNRAEEQKDEIKILKDKIEMLEQTLQVLLSKSETESKTFETTTFTETITTKDDTKKSLNLTITVPTKVECRNITSCEFTKNLDHNQQIDNVLARYKTYKKKFGITGKNAKNKAFANEIGTSVIKEQLETRLGDTGGLSYILGTERDKETEKCLNDLPKFKSYTDFEFEPISKF</sequence>
<evidence type="ECO:0000256" key="1">
    <source>
        <dbReference type="SAM" id="Coils"/>
    </source>
</evidence>
<protein>
    <submittedName>
        <fullName evidence="2">Uncharacterized protein</fullName>
    </submittedName>
</protein>
<accession>A0A6C0ECA9</accession>
<feature type="coiled-coil region" evidence="1">
    <location>
        <begin position="62"/>
        <end position="89"/>
    </location>
</feature>
<dbReference type="AlphaFoldDB" id="A0A6C0ECA9"/>
<keyword evidence="1" id="KW-0175">Coiled coil</keyword>
<organism evidence="2">
    <name type="scientific">viral metagenome</name>
    <dbReference type="NCBI Taxonomy" id="1070528"/>
    <lineage>
        <taxon>unclassified sequences</taxon>
        <taxon>metagenomes</taxon>
        <taxon>organismal metagenomes</taxon>
    </lineage>
</organism>
<proteinExistence type="predicted"/>
<evidence type="ECO:0000313" key="2">
    <source>
        <dbReference type="EMBL" id="QHT26120.1"/>
    </source>
</evidence>